<name>A0ABZ1I3H7_9PSEU</name>
<gene>
    <name evidence="2" type="ORF">VSH64_36030</name>
</gene>
<evidence type="ECO:0000256" key="1">
    <source>
        <dbReference type="SAM" id="Phobius"/>
    </source>
</evidence>
<dbReference type="RefSeq" id="WP_326567214.1">
    <property type="nucleotide sequence ID" value="NZ_CP142149.1"/>
</dbReference>
<dbReference type="EMBL" id="CP142149">
    <property type="protein sequence ID" value="WSE28210.1"/>
    <property type="molecule type" value="Genomic_DNA"/>
</dbReference>
<keyword evidence="1" id="KW-0812">Transmembrane</keyword>
<accession>A0ABZ1I3H7</accession>
<protein>
    <recommendedName>
        <fullName evidence="4">DUF4190 domain-containing protein</fullName>
    </recommendedName>
</protein>
<feature type="transmembrane region" description="Helical" evidence="1">
    <location>
        <begin position="21"/>
        <end position="49"/>
    </location>
</feature>
<keyword evidence="1" id="KW-1133">Transmembrane helix</keyword>
<dbReference type="Proteomes" id="UP001330812">
    <property type="component" value="Chromosome"/>
</dbReference>
<evidence type="ECO:0008006" key="4">
    <source>
        <dbReference type="Google" id="ProtNLM"/>
    </source>
</evidence>
<reference evidence="2 3" key="1">
    <citation type="journal article" date="2015" name="Int. J. Syst. Evol. Microbiol.">
        <title>Amycolatopsis rhabdoformis sp. nov., an actinomycete isolated from a tropical forest soil.</title>
        <authorList>
            <person name="Souza W.R."/>
            <person name="Silva R.E."/>
            <person name="Goodfellow M."/>
            <person name="Busarakam K."/>
            <person name="Figueiro F.S."/>
            <person name="Ferreira D."/>
            <person name="Rodrigues-Filho E."/>
            <person name="Moraes L.A.B."/>
            <person name="Zucchi T.D."/>
        </authorList>
    </citation>
    <scope>NUCLEOTIDE SEQUENCE [LARGE SCALE GENOMIC DNA]</scope>
    <source>
        <strain evidence="2 3">NCIMB 14900</strain>
    </source>
</reference>
<keyword evidence="3" id="KW-1185">Reference proteome</keyword>
<feature type="transmembrane region" description="Helical" evidence="1">
    <location>
        <begin position="61"/>
        <end position="83"/>
    </location>
</feature>
<evidence type="ECO:0000313" key="3">
    <source>
        <dbReference type="Proteomes" id="UP001330812"/>
    </source>
</evidence>
<proteinExistence type="predicted"/>
<evidence type="ECO:0000313" key="2">
    <source>
        <dbReference type="EMBL" id="WSE28210.1"/>
    </source>
</evidence>
<sequence length="106" mass="11216">MKTLRDDKVSGQALALSSVGLLLAGLLTSFWIFPACIVFCLASVVSGVVALQRGSIGVKSWAVWLAILISATIVLYSIVVLLIPAGGQIHEGPPAWWRPEMTSPGQ</sequence>
<organism evidence="2 3">
    <name type="scientific">Amycolatopsis rhabdoformis</name>
    <dbReference type="NCBI Taxonomy" id="1448059"/>
    <lineage>
        <taxon>Bacteria</taxon>
        <taxon>Bacillati</taxon>
        <taxon>Actinomycetota</taxon>
        <taxon>Actinomycetes</taxon>
        <taxon>Pseudonocardiales</taxon>
        <taxon>Pseudonocardiaceae</taxon>
        <taxon>Amycolatopsis</taxon>
    </lineage>
</organism>
<keyword evidence="1" id="KW-0472">Membrane</keyword>